<feature type="region of interest" description="Disordered" evidence="1">
    <location>
        <begin position="80"/>
        <end position="112"/>
    </location>
</feature>
<keyword evidence="3" id="KW-1185">Reference proteome</keyword>
<dbReference type="AlphaFoldDB" id="A0ABC8SDN9"/>
<evidence type="ECO:0000256" key="1">
    <source>
        <dbReference type="SAM" id="MobiDB-lite"/>
    </source>
</evidence>
<protein>
    <submittedName>
        <fullName evidence="2">Uncharacterized protein</fullName>
    </submittedName>
</protein>
<dbReference type="Proteomes" id="UP001642360">
    <property type="component" value="Unassembled WGS sequence"/>
</dbReference>
<reference evidence="2 3" key="1">
    <citation type="submission" date="2024-02" db="EMBL/GenBank/DDBJ databases">
        <authorList>
            <person name="Vignale AGUSTIN F."/>
            <person name="Sosa J E."/>
            <person name="Modenutti C."/>
        </authorList>
    </citation>
    <scope>NUCLEOTIDE SEQUENCE [LARGE SCALE GENOMIC DNA]</scope>
</reference>
<proteinExistence type="predicted"/>
<sequence length="112" mass="13251">MTIDMLINDINMNPKGAEKPIVAMKTLGAGHKNKVTKTQDKKQERKWRLLKTRRFKVHKEIYEKKRFRKGKEMMVLLKKLRNSNGNEDREVQVRPSSLENHMHLQSQDSTVH</sequence>
<accession>A0ABC8SDN9</accession>
<name>A0ABC8SDN9_9AQUA</name>
<feature type="compositionally biased region" description="Polar residues" evidence="1">
    <location>
        <begin position="94"/>
        <end position="112"/>
    </location>
</feature>
<evidence type="ECO:0000313" key="3">
    <source>
        <dbReference type="Proteomes" id="UP001642360"/>
    </source>
</evidence>
<comment type="caution">
    <text evidence="2">The sequence shown here is derived from an EMBL/GenBank/DDBJ whole genome shotgun (WGS) entry which is preliminary data.</text>
</comment>
<organism evidence="2 3">
    <name type="scientific">Ilex paraguariensis</name>
    <name type="common">yerba mate</name>
    <dbReference type="NCBI Taxonomy" id="185542"/>
    <lineage>
        <taxon>Eukaryota</taxon>
        <taxon>Viridiplantae</taxon>
        <taxon>Streptophyta</taxon>
        <taxon>Embryophyta</taxon>
        <taxon>Tracheophyta</taxon>
        <taxon>Spermatophyta</taxon>
        <taxon>Magnoliopsida</taxon>
        <taxon>eudicotyledons</taxon>
        <taxon>Gunneridae</taxon>
        <taxon>Pentapetalae</taxon>
        <taxon>asterids</taxon>
        <taxon>campanulids</taxon>
        <taxon>Aquifoliales</taxon>
        <taxon>Aquifoliaceae</taxon>
        <taxon>Ilex</taxon>
    </lineage>
</organism>
<gene>
    <name evidence="2" type="ORF">ILEXP_LOCUS23633</name>
</gene>
<dbReference type="EMBL" id="CAUOFW020002658">
    <property type="protein sequence ID" value="CAK9155240.1"/>
    <property type="molecule type" value="Genomic_DNA"/>
</dbReference>
<evidence type="ECO:0000313" key="2">
    <source>
        <dbReference type="EMBL" id="CAK9155240.1"/>
    </source>
</evidence>